<dbReference type="Proteomes" id="UP001210231">
    <property type="component" value="Unassembled WGS sequence"/>
</dbReference>
<comment type="caution">
    <text evidence="1">The sequence shown here is derived from an EMBL/GenBank/DDBJ whole genome shotgun (WGS) entry which is preliminary data.</text>
</comment>
<evidence type="ECO:0000313" key="2">
    <source>
        <dbReference type="Proteomes" id="UP001210231"/>
    </source>
</evidence>
<accession>A0ABT4UIP4</accession>
<protein>
    <submittedName>
        <fullName evidence="1">Uncharacterized protein</fullName>
    </submittedName>
</protein>
<evidence type="ECO:0000313" key="1">
    <source>
        <dbReference type="EMBL" id="MDA3614717.1"/>
    </source>
</evidence>
<gene>
    <name evidence="1" type="ORF">O3P16_07850</name>
</gene>
<name>A0ABT4UIP4_9BACT</name>
<reference evidence="1 2" key="1">
    <citation type="submission" date="2022-12" db="EMBL/GenBank/DDBJ databases">
        <title>Chitinophagaceae gen. sp. nov., a new member of the family Chitinophagaceae, isolated from soil in a chemical factory.</title>
        <authorList>
            <person name="Ke Z."/>
        </authorList>
    </citation>
    <scope>NUCLEOTIDE SEQUENCE [LARGE SCALE GENOMIC DNA]</scope>
    <source>
        <strain evidence="1 2">LY-5</strain>
    </source>
</reference>
<keyword evidence="2" id="KW-1185">Reference proteome</keyword>
<dbReference type="EMBL" id="JAQGEF010000007">
    <property type="protein sequence ID" value="MDA3614717.1"/>
    <property type="molecule type" value="Genomic_DNA"/>
</dbReference>
<dbReference type="RefSeq" id="WP_407031042.1">
    <property type="nucleotide sequence ID" value="NZ_JAQGEF010000007.1"/>
</dbReference>
<sequence>MTIDKAHDFINFIVFKEKNGYLTPPEIDMAINQGQMSVYNTLIGDWLDKNVIHNALNPFRVKKDFNTNGRLDKPADYGYITGLYRNLYDDETGLNDVRRIIIYKEDELSNALSSQVRKVTEDYPIACEMDEFIELYPKRNVSGYFTYLSKPIDVKFSFTMNGREVIYNPNLSVHPKWNDIHINKVLFKALEYLGVPLSAGELVQFANAATQFDNQTNIKL</sequence>
<proteinExistence type="predicted"/>
<organism evidence="1 2">
    <name type="scientific">Polluticaenibacter yanchengensis</name>
    <dbReference type="NCBI Taxonomy" id="3014562"/>
    <lineage>
        <taxon>Bacteria</taxon>
        <taxon>Pseudomonadati</taxon>
        <taxon>Bacteroidota</taxon>
        <taxon>Chitinophagia</taxon>
        <taxon>Chitinophagales</taxon>
        <taxon>Chitinophagaceae</taxon>
        <taxon>Polluticaenibacter</taxon>
    </lineage>
</organism>